<dbReference type="GO" id="GO:0000070">
    <property type="term" value="P:mitotic sister chromatid segregation"/>
    <property type="evidence" value="ECO:0007669"/>
    <property type="project" value="TreeGrafter"/>
</dbReference>
<dbReference type="InterPro" id="IPR033373">
    <property type="entry name" value="SKAP"/>
</dbReference>
<keyword evidence="4" id="KW-1185">Reference proteome</keyword>
<dbReference type="GO" id="GO:0034451">
    <property type="term" value="C:centriolar satellite"/>
    <property type="evidence" value="ECO:0007669"/>
    <property type="project" value="TreeGrafter"/>
</dbReference>
<reference evidence="3" key="1">
    <citation type="submission" date="2020-07" db="EMBL/GenBank/DDBJ databases">
        <title>Clarias magur genome sequencing, assembly and annotation.</title>
        <authorList>
            <person name="Kushwaha B."/>
            <person name="Kumar R."/>
            <person name="Das P."/>
            <person name="Joshi C.G."/>
            <person name="Kumar D."/>
            <person name="Nagpure N.S."/>
            <person name="Pandey M."/>
            <person name="Agarwal S."/>
            <person name="Srivastava S."/>
            <person name="Singh M."/>
            <person name="Sahoo L."/>
            <person name="Jayasankar P."/>
            <person name="Meher P.K."/>
            <person name="Koringa P.G."/>
            <person name="Iquebal M.A."/>
            <person name="Das S.P."/>
            <person name="Bit A."/>
            <person name="Patnaik S."/>
            <person name="Patel N."/>
            <person name="Shah T.M."/>
            <person name="Hinsu A."/>
            <person name="Jena J.K."/>
        </authorList>
    </citation>
    <scope>NUCLEOTIDE SEQUENCE</scope>
    <source>
        <strain evidence="3">CIFAMagur01</strain>
        <tissue evidence="3">Testis</tissue>
    </source>
</reference>
<organism evidence="3 4">
    <name type="scientific">Clarias magur</name>
    <name type="common">Asian catfish</name>
    <name type="synonym">Macropteronotus magur</name>
    <dbReference type="NCBI Taxonomy" id="1594786"/>
    <lineage>
        <taxon>Eukaryota</taxon>
        <taxon>Metazoa</taxon>
        <taxon>Chordata</taxon>
        <taxon>Craniata</taxon>
        <taxon>Vertebrata</taxon>
        <taxon>Euteleostomi</taxon>
        <taxon>Actinopterygii</taxon>
        <taxon>Neopterygii</taxon>
        <taxon>Teleostei</taxon>
        <taxon>Ostariophysi</taxon>
        <taxon>Siluriformes</taxon>
        <taxon>Clariidae</taxon>
        <taxon>Clarias</taxon>
    </lineage>
</organism>
<dbReference type="Proteomes" id="UP000727407">
    <property type="component" value="Unassembled WGS sequence"/>
</dbReference>
<accession>A0A8J4U818</accession>
<keyword evidence="1" id="KW-0175">Coiled coil</keyword>
<evidence type="ECO:0000256" key="1">
    <source>
        <dbReference type="SAM" id="Coils"/>
    </source>
</evidence>
<feature type="coiled-coil region" evidence="1">
    <location>
        <begin position="64"/>
        <end position="98"/>
    </location>
</feature>
<dbReference type="GO" id="GO:0000776">
    <property type="term" value="C:kinetochore"/>
    <property type="evidence" value="ECO:0007669"/>
    <property type="project" value="InterPro"/>
</dbReference>
<feature type="region of interest" description="Disordered" evidence="2">
    <location>
        <begin position="1"/>
        <end position="45"/>
    </location>
</feature>
<evidence type="ECO:0000313" key="4">
    <source>
        <dbReference type="Proteomes" id="UP000727407"/>
    </source>
</evidence>
<dbReference type="GO" id="GO:0007051">
    <property type="term" value="P:spindle organization"/>
    <property type="evidence" value="ECO:0007669"/>
    <property type="project" value="InterPro"/>
</dbReference>
<evidence type="ECO:0000313" key="3">
    <source>
        <dbReference type="EMBL" id="KAF5902308.1"/>
    </source>
</evidence>
<dbReference type="GO" id="GO:0035371">
    <property type="term" value="C:microtubule plus-end"/>
    <property type="evidence" value="ECO:0007669"/>
    <property type="project" value="TreeGrafter"/>
</dbReference>
<evidence type="ECO:0000256" key="2">
    <source>
        <dbReference type="SAM" id="MobiDB-lite"/>
    </source>
</evidence>
<comment type="caution">
    <text evidence="3">The sequence shown here is derived from an EMBL/GenBank/DDBJ whole genome shotgun (WGS) entry which is preliminary data.</text>
</comment>
<feature type="non-terminal residue" evidence="3">
    <location>
        <position position="1"/>
    </location>
</feature>
<protein>
    <submittedName>
        <fullName evidence="3">Small kinetochore-associated protein-like</fullName>
    </submittedName>
</protein>
<dbReference type="GO" id="GO:0072686">
    <property type="term" value="C:mitotic spindle"/>
    <property type="evidence" value="ECO:0007669"/>
    <property type="project" value="TreeGrafter"/>
</dbReference>
<sequence>MKRAPVKDTAIPTQPNLACKKVNSRPDPETLTRKNPGKSLKGPSVRYGFQSDVKEQNRLLVLMNEDLQKQVTDLKESVSVLEQRCGDLQENNTEIKKQLRDCHALLITENLDPVSGEKFGEAAEQKAGQRKELMTVSQNLFTELKLFEDFTNEHRTHLT</sequence>
<dbReference type="OrthoDB" id="9940269at2759"/>
<dbReference type="EMBL" id="QNUK01000093">
    <property type="protein sequence ID" value="KAF5902308.1"/>
    <property type="molecule type" value="Genomic_DNA"/>
</dbReference>
<name>A0A8J4U818_CLAMG</name>
<dbReference type="PANTHER" id="PTHR31940">
    <property type="entry name" value="SMALL KINETOCHORE-ASSOCIATED PROTEIN"/>
    <property type="match status" value="1"/>
</dbReference>
<proteinExistence type="predicted"/>
<gene>
    <name evidence="3" type="primary">knstrn</name>
    <name evidence="3" type="ORF">DAT39_007975</name>
</gene>
<dbReference type="GO" id="GO:0051988">
    <property type="term" value="P:regulation of attachment of spindle microtubules to kinetochore"/>
    <property type="evidence" value="ECO:0007669"/>
    <property type="project" value="InterPro"/>
</dbReference>
<dbReference type="AlphaFoldDB" id="A0A8J4U818"/>
<dbReference type="PANTHER" id="PTHR31940:SF2">
    <property type="entry name" value="SMALL KINETOCHORE-ASSOCIATED PROTEIN"/>
    <property type="match status" value="1"/>
</dbReference>